<sequence>MIDIKPFIYKLIYLLRNLQFYCLLIQPIYLNYIFLITSISLEELNTDKGIMIKIKMKSCIMFAVGEIGKLKSDKILKYTMKKIIDRNKDITERINITPSNIKPILLVILFTF</sequence>
<keyword evidence="1" id="KW-1133">Transmembrane helix</keyword>
<keyword evidence="1" id="KW-0812">Transmembrane</keyword>
<accession>A0A644WPR7</accession>
<keyword evidence="1" id="KW-0472">Membrane</keyword>
<comment type="caution">
    <text evidence="2">The sequence shown here is derived from an EMBL/GenBank/DDBJ whole genome shotgun (WGS) entry which is preliminary data.</text>
</comment>
<dbReference type="EMBL" id="VSSQ01001167">
    <property type="protein sequence ID" value="MPM05810.1"/>
    <property type="molecule type" value="Genomic_DNA"/>
</dbReference>
<evidence type="ECO:0000313" key="2">
    <source>
        <dbReference type="EMBL" id="MPM05810.1"/>
    </source>
</evidence>
<feature type="transmembrane region" description="Helical" evidence="1">
    <location>
        <begin position="20"/>
        <end position="41"/>
    </location>
</feature>
<gene>
    <name evidence="2" type="ORF">SDC9_52105</name>
</gene>
<protein>
    <submittedName>
        <fullName evidence="2">Uncharacterized protein</fullName>
    </submittedName>
</protein>
<name>A0A644WPR7_9ZZZZ</name>
<evidence type="ECO:0000256" key="1">
    <source>
        <dbReference type="SAM" id="Phobius"/>
    </source>
</evidence>
<reference evidence="2" key="1">
    <citation type="submission" date="2019-08" db="EMBL/GenBank/DDBJ databases">
        <authorList>
            <person name="Kucharzyk K."/>
            <person name="Murdoch R.W."/>
            <person name="Higgins S."/>
            <person name="Loffler F."/>
        </authorList>
    </citation>
    <scope>NUCLEOTIDE SEQUENCE</scope>
</reference>
<proteinExistence type="predicted"/>
<dbReference type="AlphaFoldDB" id="A0A644WPR7"/>
<organism evidence="2">
    <name type="scientific">bioreactor metagenome</name>
    <dbReference type="NCBI Taxonomy" id="1076179"/>
    <lineage>
        <taxon>unclassified sequences</taxon>
        <taxon>metagenomes</taxon>
        <taxon>ecological metagenomes</taxon>
    </lineage>
</organism>